<gene>
    <name evidence="3" type="ORF">SAMN05444374_10317</name>
</gene>
<evidence type="ECO:0000313" key="4">
    <source>
        <dbReference type="Proteomes" id="UP000182054"/>
    </source>
</evidence>
<dbReference type="InterPro" id="IPR027417">
    <property type="entry name" value="P-loop_NTPase"/>
</dbReference>
<dbReference type="GO" id="GO:0005829">
    <property type="term" value="C:cytosol"/>
    <property type="evidence" value="ECO:0007669"/>
    <property type="project" value="TreeGrafter"/>
</dbReference>
<dbReference type="InterPro" id="IPR022521">
    <property type="entry name" value="Rv3660c"/>
</dbReference>
<dbReference type="GO" id="GO:0004386">
    <property type="term" value="F:helicase activity"/>
    <property type="evidence" value="ECO:0007669"/>
    <property type="project" value="UniProtKB-KW"/>
</dbReference>
<dbReference type="InterPro" id="IPR050625">
    <property type="entry name" value="ParA/MinD_ATPase"/>
</dbReference>
<dbReference type="Proteomes" id="UP000182054">
    <property type="component" value="Unassembled WGS sequence"/>
</dbReference>
<reference evidence="3 4" key="1">
    <citation type="submission" date="2016-10" db="EMBL/GenBank/DDBJ databases">
        <authorList>
            <person name="de Groot N.N."/>
        </authorList>
    </citation>
    <scope>NUCLEOTIDE SEQUENCE [LARGE SCALE GENOMIC DNA]</scope>
    <source>
        <strain evidence="3 4">DSM 44908</strain>
    </source>
</reference>
<dbReference type="GO" id="GO:0051782">
    <property type="term" value="P:negative regulation of cell division"/>
    <property type="evidence" value="ECO:0007669"/>
    <property type="project" value="TreeGrafter"/>
</dbReference>
<organism evidence="3 4">
    <name type="scientific">Rhodococcoides kroppenstedtii</name>
    <dbReference type="NCBI Taxonomy" id="293050"/>
    <lineage>
        <taxon>Bacteria</taxon>
        <taxon>Bacillati</taxon>
        <taxon>Actinomycetota</taxon>
        <taxon>Actinomycetes</taxon>
        <taxon>Mycobacteriales</taxon>
        <taxon>Nocardiaceae</taxon>
        <taxon>Rhodococcoides</taxon>
    </lineage>
</organism>
<protein>
    <submittedName>
        <fullName evidence="3">Helicase/secretion neighborhood CpaE-like protein</fullName>
    </submittedName>
</protein>
<dbReference type="NCBIfam" id="TIGR03815">
    <property type="entry name" value="CpaE_hom_Actino"/>
    <property type="match status" value="1"/>
</dbReference>
<dbReference type="InterPro" id="IPR059050">
    <property type="entry name" value="Rv3660c_N"/>
</dbReference>
<dbReference type="OrthoDB" id="3252838at2"/>
<feature type="region of interest" description="Disordered" evidence="1">
    <location>
        <begin position="1"/>
        <end position="24"/>
    </location>
</feature>
<dbReference type="GO" id="GO:0009898">
    <property type="term" value="C:cytoplasmic side of plasma membrane"/>
    <property type="evidence" value="ECO:0007669"/>
    <property type="project" value="TreeGrafter"/>
</dbReference>
<dbReference type="PANTHER" id="PTHR43384">
    <property type="entry name" value="SEPTUM SITE-DETERMINING PROTEIN MIND HOMOLOG, CHLOROPLASTIC-RELATED"/>
    <property type="match status" value="1"/>
</dbReference>
<keyword evidence="3" id="KW-0547">Nucleotide-binding</keyword>
<keyword evidence="3" id="KW-0347">Helicase</keyword>
<dbReference type="AlphaFoldDB" id="A0A1I0SX10"/>
<dbReference type="PANTHER" id="PTHR43384:SF11">
    <property type="entry name" value="SEPTUM SITE DETERMINING PROTEIN"/>
    <property type="match status" value="1"/>
</dbReference>
<dbReference type="GO" id="GO:0016887">
    <property type="term" value="F:ATP hydrolysis activity"/>
    <property type="evidence" value="ECO:0007669"/>
    <property type="project" value="TreeGrafter"/>
</dbReference>
<evidence type="ECO:0000256" key="1">
    <source>
        <dbReference type="SAM" id="MobiDB-lite"/>
    </source>
</evidence>
<proteinExistence type="predicted"/>
<keyword evidence="3" id="KW-0067">ATP-binding</keyword>
<keyword evidence="3" id="KW-0378">Hydrolase</keyword>
<sequence length="405" mass="41116">MSGVSRRSPSTPVRPVDGVLPGRRRHPRVVVDALARSRERRTIGGVTSPEFSASTPAAASDAAVTVVIGEPTLSDHVRRVVAAAGRAVDVRSTVPDRAGWLGATTVVLSESAAADAVRRRHPRRPGVVVVSDGAPTVTAWQSAATLGTPHVLDLPNREADLMALIAAVPGRDADGAVVTVIGGCGGAGASVFATALALTSARSALTVLVDADPCGGGLDLAAGVDDRPGLRWPDLVVGGRVDARALHDALPARDRLAVLSCARGRPSDVDPGALTAVLASVRRAGELAVCDAPRSPGPEQWAAVEAADLVTVVVPATVRGSWAARAVVATLQSRTANVGLVIRGPAPGGLRADDVERTAEAPVLATMRPERRLAATLDHGGLDLRPRSPLAAAAAAVLALVGGPS</sequence>
<evidence type="ECO:0000313" key="3">
    <source>
        <dbReference type="EMBL" id="SFA43947.1"/>
    </source>
</evidence>
<dbReference type="SUPFAM" id="SSF52540">
    <property type="entry name" value="P-loop containing nucleoside triphosphate hydrolases"/>
    <property type="match status" value="1"/>
</dbReference>
<accession>A0A1I0SX10</accession>
<evidence type="ECO:0000259" key="2">
    <source>
        <dbReference type="Pfam" id="PF26563"/>
    </source>
</evidence>
<dbReference type="GO" id="GO:0005524">
    <property type="term" value="F:ATP binding"/>
    <property type="evidence" value="ECO:0007669"/>
    <property type="project" value="TreeGrafter"/>
</dbReference>
<dbReference type="Pfam" id="PF26563">
    <property type="entry name" value="Rv3660c_N"/>
    <property type="match status" value="1"/>
</dbReference>
<feature type="domain" description="Rv3660c-like CheY-like N-terminal" evidence="2">
    <location>
        <begin position="67"/>
        <end position="170"/>
    </location>
</feature>
<name>A0A1I0SX10_9NOCA</name>
<dbReference type="EMBL" id="FOJN01000003">
    <property type="protein sequence ID" value="SFA43947.1"/>
    <property type="molecule type" value="Genomic_DNA"/>
</dbReference>
<dbReference type="Gene3D" id="3.40.50.300">
    <property type="entry name" value="P-loop containing nucleotide triphosphate hydrolases"/>
    <property type="match status" value="1"/>
</dbReference>
<feature type="compositionally biased region" description="Polar residues" evidence="1">
    <location>
        <begin position="1"/>
        <end position="11"/>
    </location>
</feature>